<name>A0A392VDF0_9FABA</name>
<evidence type="ECO:0000313" key="2">
    <source>
        <dbReference type="Proteomes" id="UP000265520"/>
    </source>
</evidence>
<proteinExistence type="predicted"/>
<reference evidence="1 2" key="1">
    <citation type="journal article" date="2018" name="Front. Plant Sci.">
        <title>Red Clover (Trifolium pratense) and Zigzag Clover (T. medium) - A Picture of Genomic Similarities and Differences.</title>
        <authorList>
            <person name="Dluhosova J."/>
            <person name="Istvanek J."/>
            <person name="Nedelnik J."/>
            <person name="Repkova J."/>
        </authorList>
    </citation>
    <scope>NUCLEOTIDE SEQUENCE [LARGE SCALE GENOMIC DNA]</scope>
    <source>
        <strain evidence="2">cv. 10/8</strain>
        <tissue evidence="1">Leaf</tissue>
    </source>
</reference>
<organism evidence="1 2">
    <name type="scientific">Trifolium medium</name>
    <dbReference type="NCBI Taxonomy" id="97028"/>
    <lineage>
        <taxon>Eukaryota</taxon>
        <taxon>Viridiplantae</taxon>
        <taxon>Streptophyta</taxon>
        <taxon>Embryophyta</taxon>
        <taxon>Tracheophyta</taxon>
        <taxon>Spermatophyta</taxon>
        <taxon>Magnoliopsida</taxon>
        <taxon>eudicotyledons</taxon>
        <taxon>Gunneridae</taxon>
        <taxon>Pentapetalae</taxon>
        <taxon>rosids</taxon>
        <taxon>fabids</taxon>
        <taxon>Fabales</taxon>
        <taxon>Fabaceae</taxon>
        <taxon>Papilionoideae</taxon>
        <taxon>50 kb inversion clade</taxon>
        <taxon>NPAAA clade</taxon>
        <taxon>Hologalegina</taxon>
        <taxon>IRL clade</taxon>
        <taxon>Trifolieae</taxon>
        <taxon>Trifolium</taxon>
    </lineage>
</organism>
<dbReference type="AlphaFoldDB" id="A0A392VDF0"/>
<comment type="caution">
    <text evidence="1">The sequence shown here is derived from an EMBL/GenBank/DDBJ whole genome shotgun (WGS) entry which is preliminary data.</text>
</comment>
<evidence type="ECO:0000313" key="1">
    <source>
        <dbReference type="EMBL" id="MCI84835.1"/>
    </source>
</evidence>
<dbReference type="EMBL" id="LXQA011100412">
    <property type="protein sequence ID" value="MCI84835.1"/>
    <property type="molecule type" value="Genomic_DNA"/>
</dbReference>
<dbReference type="Proteomes" id="UP000265520">
    <property type="component" value="Unassembled WGS sequence"/>
</dbReference>
<accession>A0A392VDF0</accession>
<feature type="non-terminal residue" evidence="1">
    <location>
        <position position="18"/>
    </location>
</feature>
<sequence length="18" mass="2031">METSCDFVEGCDRCTVVH</sequence>
<keyword evidence="2" id="KW-1185">Reference proteome</keyword>
<protein>
    <submittedName>
        <fullName evidence="1">Uncharacterized protein</fullName>
    </submittedName>
</protein>